<keyword evidence="6" id="KW-1185">Reference proteome</keyword>
<evidence type="ECO:0000259" key="4">
    <source>
        <dbReference type="PROSITE" id="PS50075"/>
    </source>
</evidence>
<dbReference type="FunFam" id="3.30.300.30:FF:000015">
    <property type="entry name" value="Nonribosomal peptide synthase SidD"/>
    <property type="match status" value="1"/>
</dbReference>
<dbReference type="InterPro" id="IPR009081">
    <property type="entry name" value="PP-bd_ACP"/>
</dbReference>
<dbReference type="InterPro" id="IPR010071">
    <property type="entry name" value="AA_adenyl_dom"/>
</dbReference>
<feature type="domain" description="Carrier" evidence="4">
    <location>
        <begin position="2441"/>
        <end position="2516"/>
    </location>
</feature>
<dbReference type="PANTHER" id="PTHR45527:SF1">
    <property type="entry name" value="FATTY ACID SYNTHASE"/>
    <property type="match status" value="1"/>
</dbReference>
<keyword evidence="2" id="KW-0596">Phosphopantetheine</keyword>
<dbReference type="Gene3D" id="3.30.559.30">
    <property type="entry name" value="Nonribosomal peptide synthetase, condensation domain"/>
    <property type="match status" value="4"/>
</dbReference>
<keyword evidence="3" id="KW-0597">Phosphoprotein</keyword>
<dbReference type="GO" id="GO:0043041">
    <property type="term" value="P:amino acid activation for nonribosomal peptide biosynthetic process"/>
    <property type="evidence" value="ECO:0007669"/>
    <property type="project" value="TreeGrafter"/>
</dbReference>
<dbReference type="Proteomes" id="UP000229897">
    <property type="component" value="Chromosome"/>
</dbReference>
<dbReference type="GO" id="GO:0031177">
    <property type="term" value="F:phosphopantetheine binding"/>
    <property type="evidence" value="ECO:0007669"/>
    <property type="project" value="InterPro"/>
</dbReference>
<dbReference type="FunFam" id="3.40.50.12780:FF:000012">
    <property type="entry name" value="Non-ribosomal peptide synthetase"/>
    <property type="match status" value="2"/>
</dbReference>
<dbReference type="OrthoDB" id="8824838at2"/>
<dbReference type="InterPro" id="IPR042099">
    <property type="entry name" value="ANL_N_sf"/>
</dbReference>
<dbReference type="InterPro" id="IPR023213">
    <property type="entry name" value="CAT-like_dom_sf"/>
</dbReference>
<accession>A0A2D2DN39</accession>
<comment type="cofactor">
    <cofactor evidence="1">
        <name>pantetheine 4'-phosphate</name>
        <dbReference type="ChEBI" id="CHEBI:47942"/>
    </cofactor>
</comment>
<dbReference type="InterPro" id="IPR001242">
    <property type="entry name" value="Condensation_dom"/>
</dbReference>
<dbReference type="InterPro" id="IPR025110">
    <property type="entry name" value="AMP-bd_C"/>
</dbReference>
<evidence type="ECO:0000256" key="3">
    <source>
        <dbReference type="ARBA" id="ARBA00022553"/>
    </source>
</evidence>
<dbReference type="SMART" id="SM01294">
    <property type="entry name" value="PKS_PP_betabranch"/>
    <property type="match status" value="1"/>
</dbReference>
<dbReference type="SMART" id="SM00823">
    <property type="entry name" value="PKS_PP"/>
    <property type="match status" value="2"/>
</dbReference>
<dbReference type="SUPFAM" id="SSF52777">
    <property type="entry name" value="CoA-dependent acyltransferases"/>
    <property type="match status" value="8"/>
</dbReference>
<gene>
    <name evidence="5" type="ORF">CR152_19095</name>
</gene>
<dbReference type="EMBL" id="CP024608">
    <property type="protein sequence ID" value="ATQ76399.1"/>
    <property type="molecule type" value="Genomic_DNA"/>
</dbReference>
<dbReference type="NCBIfam" id="NF003417">
    <property type="entry name" value="PRK04813.1"/>
    <property type="match status" value="2"/>
</dbReference>
<dbReference type="CDD" id="cd19543">
    <property type="entry name" value="DCL_NRPS"/>
    <property type="match status" value="2"/>
</dbReference>
<evidence type="ECO:0000256" key="2">
    <source>
        <dbReference type="ARBA" id="ARBA00022450"/>
    </source>
</evidence>
<dbReference type="PANTHER" id="PTHR45527">
    <property type="entry name" value="NONRIBOSOMAL PEPTIDE SYNTHETASE"/>
    <property type="match status" value="1"/>
</dbReference>
<dbReference type="Gene3D" id="3.40.50.980">
    <property type="match status" value="2"/>
</dbReference>
<dbReference type="CDD" id="cd19531">
    <property type="entry name" value="LCL_NRPS-like"/>
    <property type="match status" value="1"/>
</dbReference>
<evidence type="ECO:0000313" key="5">
    <source>
        <dbReference type="EMBL" id="ATQ76399.1"/>
    </source>
</evidence>
<dbReference type="Gene3D" id="3.30.559.10">
    <property type="entry name" value="Chloramphenicol acetyltransferase-like domain"/>
    <property type="match status" value="4"/>
</dbReference>
<dbReference type="InterPro" id="IPR020845">
    <property type="entry name" value="AMP-binding_CS"/>
</dbReference>
<dbReference type="PROSITE" id="PS00012">
    <property type="entry name" value="PHOSPHOPANTETHEINE"/>
    <property type="match status" value="2"/>
</dbReference>
<dbReference type="PROSITE" id="PS50075">
    <property type="entry name" value="CARRIER"/>
    <property type="match status" value="2"/>
</dbReference>
<dbReference type="GO" id="GO:0044550">
    <property type="term" value="P:secondary metabolite biosynthetic process"/>
    <property type="evidence" value="ECO:0007669"/>
    <property type="project" value="TreeGrafter"/>
</dbReference>
<dbReference type="Gene3D" id="3.40.50.12780">
    <property type="entry name" value="N-terminal domain of ligase-like"/>
    <property type="match status" value="1"/>
</dbReference>
<dbReference type="FunFam" id="2.30.38.10:FF:000001">
    <property type="entry name" value="Non-ribosomal peptide synthetase PvdI"/>
    <property type="match status" value="1"/>
</dbReference>
<dbReference type="InterPro" id="IPR036736">
    <property type="entry name" value="ACP-like_sf"/>
</dbReference>
<name>A0A2D2DN39_9BURK</name>
<reference evidence="5" key="1">
    <citation type="submission" date="2017-10" db="EMBL/GenBank/DDBJ databases">
        <title>Massilia psychrophilum sp. nov., a novel purple-pigmented bacterium isolated from Tianshan glacier, Xinjiang Municipality, China.</title>
        <authorList>
            <person name="Wang H."/>
        </authorList>
    </citation>
    <scope>NUCLEOTIDE SEQUENCE [LARGE SCALE GENOMIC DNA]</scope>
    <source>
        <strain evidence="5">B2</strain>
    </source>
</reference>
<organism evidence="5 6">
    <name type="scientific">Massilia violaceinigra</name>
    <dbReference type="NCBI Taxonomy" id="2045208"/>
    <lineage>
        <taxon>Bacteria</taxon>
        <taxon>Pseudomonadati</taxon>
        <taxon>Pseudomonadota</taxon>
        <taxon>Betaproteobacteria</taxon>
        <taxon>Burkholderiales</taxon>
        <taxon>Oxalobacteraceae</taxon>
        <taxon>Telluria group</taxon>
        <taxon>Massilia</taxon>
    </lineage>
</organism>
<dbReference type="FunFam" id="1.10.1200.10:FF:000005">
    <property type="entry name" value="Nonribosomal peptide synthetase 1"/>
    <property type="match status" value="2"/>
</dbReference>
<dbReference type="RefSeq" id="WP_099877211.1">
    <property type="nucleotide sequence ID" value="NZ_CP024608.1"/>
</dbReference>
<evidence type="ECO:0000313" key="6">
    <source>
        <dbReference type="Proteomes" id="UP000229897"/>
    </source>
</evidence>
<dbReference type="NCBIfam" id="TIGR01733">
    <property type="entry name" value="AA-adenyl-dom"/>
    <property type="match status" value="2"/>
</dbReference>
<dbReference type="Pfam" id="PF00668">
    <property type="entry name" value="Condensation"/>
    <property type="match status" value="3"/>
</dbReference>
<dbReference type="Pfam" id="PF00501">
    <property type="entry name" value="AMP-binding"/>
    <property type="match status" value="2"/>
</dbReference>
<dbReference type="SUPFAM" id="SSF56801">
    <property type="entry name" value="Acetyl-CoA synthetase-like"/>
    <property type="match status" value="2"/>
</dbReference>
<feature type="domain" description="Carrier" evidence="4">
    <location>
        <begin position="971"/>
        <end position="1045"/>
    </location>
</feature>
<dbReference type="SUPFAM" id="SSF47336">
    <property type="entry name" value="ACP-like"/>
    <property type="match status" value="2"/>
</dbReference>
<dbReference type="GO" id="GO:0005737">
    <property type="term" value="C:cytoplasm"/>
    <property type="evidence" value="ECO:0007669"/>
    <property type="project" value="TreeGrafter"/>
</dbReference>
<dbReference type="GO" id="GO:0003824">
    <property type="term" value="F:catalytic activity"/>
    <property type="evidence" value="ECO:0007669"/>
    <property type="project" value="InterPro"/>
</dbReference>
<sequence length="2994" mass="325050">MKNIENVYSLSPLQQGLLFHQNYDPASRVYHQQVSLAIEGALDATVFADAWRQLMTRHAVLRTGFVWEDLDDAFQVVHTELPLPLTQLDWRTRADAGQALSALELEQRNAAFAFDEAPLMRICLVRMAEQRWHMVWTFHHILLDGWSVGLALRDWLDIYGSLSRRASPALAPVRAYHDYIGWLAEQDAGAAETYWRGQLHDFTEPTPLPALVASREVPAGAPCAEQHLLLSDQETEAIAALARTLQVTLNTVVQGAWALLLGGYAGREEVLFGVTSGGRPDALQGSDDMVGLFINTLPLRTGWSDRPLLGEWLRRIQDANIELRQFEYTPLSKLRNYSAIASGQSLFESILVFENFPLDEALGSGAGGLTFSTGDEAPDTGSVTLTQGRNNYPLSLIVAPGERLELTLSYDRSRLGETEVRAMIARLHAQLRAMPAHALTPVQELARADAIEQDRLIAWGTGTPLDAPACCLHQLFERHADVAPQQAAVTSPAGTISYAELESQANRLANHVLGLGLEAGEVVAIALERSPQFVVAMLATLKAGGCYLPLDLKQPPARLAGLLADSGARYVICQDDWNPPTPLATIRLASITGHDVRPQIASLHPDHAAYLIYTSGSTGQPKGVLLPHRAIVDYVHGVLHTLALPPASRFALVSTIAADLGHTQLFGALCGGGTLVLVDEDTAFQPAALAAFMRREQVDVLKITPSHLRGLLAAHASADLLPRHTLVFGGEAFESALLGQIAALAPALRIFNHYGPTESTVGAIVNRLDGHAFDAAIPLGKPLPNRRLYVLDDERKPVGMGIPGELYIGGEALATGYLGAPALTAERFVADPFAGGARRMYRTGDRVRWLANGELAFIGRVDSQVKIRGHRVELGEVEAQIRQLSPHIVQVLARLAEVPDQGPRLLAYVVANGSLSSDKLRSDLAARLPEHMIPSTFIQLDAIPLTANGKPDTRALPLPDSRASSARQHIAPRNDLEATLADIWQNVLKRDQIGIDDDFFELGGDSILSLQIIARANQNGIKITPKQLFAHRSVAQLSAHLSSGLPDAAPEPTRALPLSAGQRARLEHGVPPATWRCIALERPVTLEHLKVALAALCARHQCLQLQIAQDARGEWRQSLAATAAAVQQRQVAPAMLDDASALAALAAPVAGLQAWLLDTGTSQALLLAAPGLMADEESWPVLLEDLNLALSQAAFERPLALSPSKLDFAEWAAQQDSHAHGDDLDDAWEHWLGFAETDVARVDVPSAVSQPAAYTLTTGQTAQLERLRQRMHLGWPTLIAMALTAEFAGEIVLIDLPAGRPGDQRIAGALSHNVPCFLRMAAESSPLEQLRAIETQLASAQRDYGVLRYLSDNSYLKEPLLALPAPQIGVAFTGDWGSHREPYAILETTLAASRAPASGHALHISASVNHGQLVLDCQGPLTGKGERMVGRLLELASLCEDPQARPDSSEFPLCVDAASLPLDWNVVEDVYPLAPTQHGMLLHTLMAPDSGVYLVQQRYRWEGHLDRAALETAWSQLLARHPILRTAFWWQGDLAPVQYVQRELAPSFAWHDLRMLDADAQSRQLESELAAESMRGFDLARAPLTFLRVFQLADNQFELARSYHHILSDGWSFGLVMEDLLGLYRAALRGEPAALGPVRPYRDYIAWLAAQDGASAAAFWTNELAGFTEPTSLPVAAPEPAGATRGCADVDALLSVDQTRRMQQLCQQHQLTPNTWVQGAWALLLARYSGAPEVLFGVTVAGRPADLQGAEEMVGLFINTLPLRVAIPDEQPLADWLRQLLAHNLELRDFEHTPLVDIQGCSAVERGRSLFDTLVVFENAPFGAQEAAGALDANIDMLHDRSHTNYPITVMAMPGERLGLRISYQLARFGAATMDRMMGHLRELLSQMIACPESAIGKLGMLPLAEQQAMAAWNSSAHDFPLHRSYAELFSQAASHHPERIAAVCSGHSLSYAELDQRSNRIAHTLLARGAQADTIVALMAERGLDLLAMMIGVLKAGAAFQPLDVSHPPRRLAELLGLSGAPLLLVAGDGAALADQVLAMTDRAPVCLDARACAHHGDASPPLAASAPGNLAYVIFTSGSTGKPKGAMVEQRGMLNNIFGKLPAIGLGEHDRLAQTASPAFDISVWQFLAAPLLGATVHILPDAVAHDPQRLMQAIDDDGITLLEIVPSMLRAMLDSDVHPARLSTLRWLMSIGEALPPVLCTRWLERYPAVPLMNLYGPAECADNIAFHAIDTAPQADCVHMPVGRPTANNQLFVLDSEMRMVPIGVPGEICTSGAGVGRGYLNDPQRTDAVFVAHPFEPGARFYRTGDLGRYRADGAIEFLGRRDQQVKVQGHRIELGEIESRLMQHPAVGTTAVLALPAADGGQRLVAFWQAKHGATADSADLREFVEEVLPAYMAPQVFVSLEHMPLNANGKLDRIALARLVPVPGQVDAAVPLIAPRSDSEVRLAAIWSNLLKVEQVGMHDNFFALGGHSLLATQLASRIRAGFSVNLPLRAVFDHPTLSALAGVLDTLAATRAGAVLPPIAAASRDAVLPLSFAQQRLWFLEQLAPGSGMLNLPFALRLTGKLDAEALRRSFELLVARHEVLRTAFVSIDGVPRLRIAAAERFELPVRDCRGMPRASIEQVIRSGLEQGFDLARAPLLRAELLLADDTEAYLSVALHHIAADGWSLALLVNDLADAYRALCAGADPELMAQALQYADYAQWQRSHLPGPAWQQQLDYWRSQLENAPGPLSLPGFTAAPGAEAGRHRGALPAALSHGLRQFSERHNASPFMVLYAALNVLLHQQTGSSDVVIGTDVANRHHGETEAMVGFFVNQLVLRCRLNGEQTIASLVADCRRIALDSYQHQDLPFEALVADLLPQRDSDRTPFFQIKLILQNIPQRDLVLGALAVEELELEPHDTELDLLINVIPDGESYTIVYDYARKRYDAAAIAQLDALFAATLHLMVSGEQLQVGQVCEQLVQGVLRNLHQSQAASRPTLGSVRRKPVTL</sequence>
<dbReference type="Pfam" id="PF13193">
    <property type="entry name" value="AMP-binding_C"/>
    <property type="match status" value="1"/>
</dbReference>
<dbReference type="FunFam" id="3.40.50.980:FF:000001">
    <property type="entry name" value="Non-ribosomal peptide synthetase"/>
    <property type="match status" value="1"/>
</dbReference>
<dbReference type="InterPro" id="IPR045851">
    <property type="entry name" value="AMP-bd_C_sf"/>
</dbReference>
<dbReference type="Gene3D" id="3.30.300.30">
    <property type="match status" value="2"/>
</dbReference>
<evidence type="ECO:0000256" key="1">
    <source>
        <dbReference type="ARBA" id="ARBA00001957"/>
    </source>
</evidence>
<proteinExistence type="predicted"/>
<dbReference type="PROSITE" id="PS00455">
    <property type="entry name" value="AMP_BINDING"/>
    <property type="match status" value="2"/>
</dbReference>
<dbReference type="KEGG" id="mass:CR152_19095"/>
<dbReference type="InterPro" id="IPR020806">
    <property type="entry name" value="PKS_PP-bd"/>
</dbReference>
<protein>
    <submittedName>
        <fullName evidence="5">Non-ribosomal peptide synthetase</fullName>
    </submittedName>
</protein>
<dbReference type="CDD" id="cd05930">
    <property type="entry name" value="A_NRPS"/>
    <property type="match status" value="2"/>
</dbReference>
<dbReference type="Pfam" id="PF00550">
    <property type="entry name" value="PP-binding"/>
    <property type="match status" value="2"/>
</dbReference>
<dbReference type="InterPro" id="IPR000873">
    <property type="entry name" value="AMP-dep_synth/lig_dom"/>
</dbReference>
<dbReference type="Gene3D" id="1.10.1200.10">
    <property type="entry name" value="ACP-like"/>
    <property type="match status" value="2"/>
</dbReference>
<dbReference type="InterPro" id="IPR006162">
    <property type="entry name" value="Ppantetheine_attach_site"/>
</dbReference>
<dbReference type="Gene3D" id="2.30.38.10">
    <property type="entry name" value="Luciferase, Domain 3"/>
    <property type="match status" value="1"/>
</dbReference>